<dbReference type="InterPro" id="IPR006913">
    <property type="entry name" value="CENP-V/GFA"/>
</dbReference>
<dbReference type="GO" id="GO:0016846">
    <property type="term" value="F:carbon-sulfur lyase activity"/>
    <property type="evidence" value="ECO:0007669"/>
    <property type="project" value="InterPro"/>
</dbReference>
<comment type="similarity">
    <text evidence="1">Belongs to the Gfa family.</text>
</comment>
<gene>
    <name evidence="6" type="ORF">SAMN03080610_00757</name>
</gene>
<evidence type="ECO:0000256" key="4">
    <source>
        <dbReference type="ARBA" id="ARBA00023239"/>
    </source>
</evidence>
<organism evidence="6 7">
    <name type="scientific">Afifella marina DSM 2698</name>
    <dbReference type="NCBI Taxonomy" id="1120955"/>
    <lineage>
        <taxon>Bacteria</taxon>
        <taxon>Pseudomonadati</taxon>
        <taxon>Pseudomonadota</taxon>
        <taxon>Alphaproteobacteria</taxon>
        <taxon>Hyphomicrobiales</taxon>
        <taxon>Afifellaceae</taxon>
        <taxon>Afifella</taxon>
    </lineage>
</organism>
<keyword evidence="7" id="KW-1185">Reference proteome</keyword>
<dbReference type="AlphaFoldDB" id="A0A1G5MKU3"/>
<keyword evidence="2" id="KW-0479">Metal-binding</keyword>
<dbReference type="STRING" id="1120955.SAMN03080610_00757"/>
<dbReference type="EMBL" id="FMVW01000001">
    <property type="protein sequence ID" value="SCZ25149.1"/>
    <property type="molecule type" value="Genomic_DNA"/>
</dbReference>
<dbReference type="InterPro" id="IPR011057">
    <property type="entry name" value="Mss4-like_sf"/>
</dbReference>
<evidence type="ECO:0000256" key="2">
    <source>
        <dbReference type="ARBA" id="ARBA00022723"/>
    </source>
</evidence>
<evidence type="ECO:0000313" key="6">
    <source>
        <dbReference type="EMBL" id="SCZ25149.1"/>
    </source>
</evidence>
<dbReference type="SUPFAM" id="SSF51316">
    <property type="entry name" value="Mss4-like"/>
    <property type="match status" value="1"/>
</dbReference>
<evidence type="ECO:0000259" key="5">
    <source>
        <dbReference type="PROSITE" id="PS51891"/>
    </source>
</evidence>
<dbReference type="PANTHER" id="PTHR33337:SF40">
    <property type="entry name" value="CENP-V_GFA DOMAIN-CONTAINING PROTEIN-RELATED"/>
    <property type="match status" value="1"/>
</dbReference>
<protein>
    <submittedName>
        <fullName evidence="6">Uncharacterized conserved protein</fullName>
    </submittedName>
</protein>
<dbReference type="RefSeq" id="WP_170130390.1">
    <property type="nucleotide sequence ID" value="NZ_FMVW01000001.1"/>
</dbReference>
<evidence type="ECO:0000256" key="1">
    <source>
        <dbReference type="ARBA" id="ARBA00005495"/>
    </source>
</evidence>
<dbReference type="PROSITE" id="PS51891">
    <property type="entry name" value="CENP_V_GFA"/>
    <property type="match status" value="1"/>
</dbReference>
<sequence length="138" mass="15148">MDEAIEGGCLCGRTRYRATRPPSATTNCHCRSCRMAAGAAAVPWALFAREDVTFSAGERVIYHSSPGVQRGFCGRCGTSLTYESDHDPDVIEVNLVTLDHAEDFPPERESWLDDALPWGVVDPDLPHHHGSRKEPPDA</sequence>
<keyword evidence="3" id="KW-0862">Zinc</keyword>
<dbReference type="Pfam" id="PF04828">
    <property type="entry name" value="GFA"/>
    <property type="match status" value="1"/>
</dbReference>
<evidence type="ECO:0000256" key="3">
    <source>
        <dbReference type="ARBA" id="ARBA00022833"/>
    </source>
</evidence>
<dbReference type="Proteomes" id="UP000199347">
    <property type="component" value="Unassembled WGS sequence"/>
</dbReference>
<name>A0A1G5MKU3_AFIMA</name>
<proteinExistence type="inferred from homology"/>
<dbReference type="Gene3D" id="3.90.1590.10">
    <property type="entry name" value="glutathione-dependent formaldehyde- activating enzyme (gfa)"/>
    <property type="match status" value="1"/>
</dbReference>
<feature type="domain" description="CENP-V/GFA" evidence="5">
    <location>
        <begin position="5"/>
        <end position="112"/>
    </location>
</feature>
<reference evidence="6 7" key="1">
    <citation type="submission" date="2016-10" db="EMBL/GenBank/DDBJ databases">
        <authorList>
            <person name="de Groot N.N."/>
        </authorList>
    </citation>
    <scope>NUCLEOTIDE SEQUENCE [LARGE SCALE GENOMIC DNA]</scope>
    <source>
        <strain evidence="6 7">DSM 2698</strain>
    </source>
</reference>
<evidence type="ECO:0000313" key="7">
    <source>
        <dbReference type="Proteomes" id="UP000199347"/>
    </source>
</evidence>
<keyword evidence="4" id="KW-0456">Lyase</keyword>
<dbReference type="PANTHER" id="PTHR33337">
    <property type="entry name" value="GFA DOMAIN-CONTAINING PROTEIN"/>
    <property type="match status" value="1"/>
</dbReference>
<accession>A0A1G5MKU3</accession>
<dbReference type="GO" id="GO:0046872">
    <property type="term" value="F:metal ion binding"/>
    <property type="evidence" value="ECO:0007669"/>
    <property type="project" value="UniProtKB-KW"/>
</dbReference>